<name>A0A8J5GA73_ZINOF</name>
<dbReference type="GO" id="GO:0000976">
    <property type="term" value="F:transcription cis-regulatory region binding"/>
    <property type="evidence" value="ECO:0007669"/>
    <property type="project" value="TreeGrafter"/>
</dbReference>
<feature type="region of interest" description="Disordered" evidence="12">
    <location>
        <begin position="1"/>
        <end position="30"/>
    </location>
</feature>
<evidence type="ECO:0000256" key="6">
    <source>
        <dbReference type="ARBA" id="ARBA00022833"/>
    </source>
</evidence>
<gene>
    <name evidence="14" type="ORF">ZIOFF_036556</name>
</gene>
<dbReference type="Proteomes" id="UP000734854">
    <property type="component" value="Unassembled WGS sequence"/>
</dbReference>
<dbReference type="GO" id="GO:0050793">
    <property type="term" value="P:regulation of developmental process"/>
    <property type="evidence" value="ECO:0007669"/>
    <property type="project" value="TreeGrafter"/>
</dbReference>
<comment type="subunit">
    <text evidence="3">Homo- and heterodimer with other ZFHD proteins.</text>
</comment>
<keyword evidence="7" id="KW-0805">Transcription regulation</keyword>
<evidence type="ECO:0000313" key="14">
    <source>
        <dbReference type="EMBL" id="KAG6504225.1"/>
    </source>
</evidence>
<dbReference type="InterPro" id="IPR006455">
    <property type="entry name" value="Homeodomain_ZF_HD"/>
</dbReference>
<dbReference type="Pfam" id="PF04770">
    <property type="entry name" value="ZF-HD_dimer"/>
    <property type="match status" value="1"/>
</dbReference>
<dbReference type="GO" id="GO:0003824">
    <property type="term" value="F:catalytic activity"/>
    <property type="evidence" value="ECO:0007669"/>
    <property type="project" value="InterPro"/>
</dbReference>
<dbReference type="Gene3D" id="1.10.1670.40">
    <property type="match status" value="1"/>
</dbReference>
<feature type="domain" description="ZF-HD dimerization-type" evidence="13">
    <location>
        <begin position="398"/>
        <end position="447"/>
    </location>
</feature>
<evidence type="ECO:0000256" key="1">
    <source>
        <dbReference type="ARBA" id="ARBA00004049"/>
    </source>
</evidence>
<comment type="caution">
    <text evidence="14">The sequence shown here is derived from an EMBL/GenBank/DDBJ whole genome shotgun (WGS) entry which is preliminary data.</text>
</comment>
<keyword evidence="10" id="KW-0804">Transcription</keyword>
<accession>A0A8J5GA73</accession>
<keyword evidence="4" id="KW-0479">Metal-binding</keyword>
<dbReference type="GO" id="GO:0006281">
    <property type="term" value="P:DNA repair"/>
    <property type="evidence" value="ECO:0007669"/>
    <property type="project" value="InterPro"/>
</dbReference>
<evidence type="ECO:0000259" key="13">
    <source>
        <dbReference type="PROSITE" id="PS51523"/>
    </source>
</evidence>
<keyword evidence="8" id="KW-0238">DNA-binding</keyword>
<comment type="function">
    <text evidence="1">Putative transcription factor.</text>
</comment>
<dbReference type="GO" id="GO:0003700">
    <property type="term" value="F:DNA-binding transcription factor activity"/>
    <property type="evidence" value="ECO:0007669"/>
    <property type="project" value="TreeGrafter"/>
</dbReference>
<evidence type="ECO:0000256" key="10">
    <source>
        <dbReference type="ARBA" id="ARBA00023163"/>
    </source>
</evidence>
<evidence type="ECO:0000256" key="5">
    <source>
        <dbReference type="ARBA" id="ARBA00022771"/>
    </source>
</evidence>
<evidence type="ECO:0000256" key="11">
    <source>
        <dbReference type="ARBA" id="ARBA00023242"/>
    </source>
</evidence>
<dbReference type="InterPro" id="IPR009057">
    <property type="entry name" value="Homeodomain-like_sf"/>
</dbReference>
<sequence>MIRTQIPGPHHKKCSEILPPKSPNVSSDEASKKTSSFAERLAVRFIWRPLSADGEIAVALLHLCASPIMDAQEPPTLRCLRILYQKLTFGFKAGSRIGVSSRKPSYLHNLARKFHSGILSDAVIVSMDDKGICTWSVHMFMIFSLHRSDVLPVGDLDVHMGCRCFIVSRRQALMTRCRMVLEMPSCDYCLGRHPYMVDLCRIRILAFYMTIANEDHYARLTVDVETEAITLSSAGILTPHRGLALGMALAWGVVTEPASPEAPTRLYIHPPPLLLRRCKPNPCGQSRRCGVTLLACSDPQYYTVYTAGGSNDLLYRSSEPPALAPPSAILSPKGGGGGGDGGLRNGSSPVVTEDISSFFGRPKVRETDQPAPGAGLPGYKVSEGGEMFGEEEEVAGKYKECLRNHAASVGGHVVDGCGEFMPNGGPSTPDALKCAACGCHRSFHRKDGDGADVHPYHLRQAPPPLLLPPPPLRLQRALGGVFPASSPTSRAVPVSSSGWMASATTESSSEERVVVGGGPGMDAKAMRKRFRTKFTAEQKEKMLAFADRIGWRFQRQDESLVEQFCSDAGIKRHNGHSYSITVALESFTCPNLPPLSRFRWHRDGITKKAKQVLSPSWPSFFTVVVARGIFRGAFSSLLPASCYT</sequence>
<evidence type="ECO:0000313" key="15">
    <source>
        <dbReference type="Proteomes" id="UP000734854"/>
    </source>
</evidence>
<evidence type="ECO:0000256" key="4">
    <source>
        <dbReference type="ARBA" id="ARBA00022723"/>
    </source>
</evidence>
<keyword evidence="9" id="KW-0371">Homeobox</keyword>
<evidence type="ECO:0000256" key="3">
    <source>
        <dbReference type="ARBA" id="ARBA00011416"/>
    </source>
</evidence>
<keyword evidence="11" id="KW-0539">Nucleus</keyword>
<dbReference type="GO" id="GO:0008270">
    <property type="term" value="F:zinc ion binding"/>
    <property type="evidence" value="ECO:0007669"/>
    <property type="project" value="UniProtKB-KW"/>
</dbReference>
<keyword evidence="15" id="KW-1185">Reference proteome</keyword>
<keyword evidence="6" id="KW-0862">Zinc</keyword>
<reference evidence="14 15" key="1">
    <citation type="submission" date="2020-08" db="EMBL/GenBank/DDBJ databases">
        <title>Plant Genome Project.</title>
        <authorList>
            <person name="Zhang R.-G."/>
        </authorList>
    </citation>
    <scope>NUCLEOTIDE SEQUENCE [LARGE SCALE GENOMIC DNA]</scope>
    <source>
        <tissue evidence="14">Rhizome</tissue>
    </source>
</reference>
<dbReference type="EMBL" id="JACMSC010000010">
    <property type="protein sequence ID" value="KAG6504225.1"/>
    <property type="molecule type" value="Genomic_DNA"/>
</dbReference>
<evidence type="ECO:0000256" key="9">
    <source>
        <dbReference type="ARBA" id="ARBA00023155"/>
    </source>
</evidence>
<protein>
    <recommendedName>
        <fullName evidence="13">ZF-HD dimerization-type domain-containing protein</fullName>
    </recommendedName>
</protein>
<proteinExistence type="predicted"/>
<comment type="subcellular location">
    <subcellularLocation>
        <location evidence="2">Nucleus</location>
    </subcellularLocation>
</comment>
<dbReference type="AlphaFoldDB" id="A0A8J5GA73"/>
<dbReference type="InterPro" id="IPR011257">
    <property type="entry name" value="DNA_glycosylase"/>
</dbReference>
<evidence type="ECO:0000256" key="12">
    <source>
        <dbReference type="SAM" id="MobiDB-lite"/>
    </source>
</evidence>
<dbReference type="PROSITE" id="PS51523">
    <property type="entry name" value="ZF_HD_DIMER"/>
    <property type="match status" value="1"/>
</dbReference>
<keyword evidence="5" id="KW-0863">Zinc-finger</keyword>
<organism evidence="14 15">
    <name type="scientific">Zingiber officinale</name>
    <name type="common">Ginger</name>
    <name type="synonym">Amomum zingiber</name>
    <dbReference type="NCBI Taxonomy" id="94328"/>
    <lineage>
        <taxon>Eukaryota</taxon>
        <taxon>Viridiplantae</taxon>
        <taxon>Streptophyta</taxon>
        <taxon>Embryophyta</taxon>
        <taxon>Tracheophyta</taxon>
        <taxon>Spermatophyta</taxon>
        <taxon>Magnoliopsida</taxon>
        <taxon>Liliopsida</taxon>
        <taxon>Zingiberales</taxon>
        <taxon>Zingiberaceae</taxon>
        <taxon>Zingiber</taxon>
    </lineage>
</organism>
<evidence type="ECO:0000256" key="8">
    <source>
        <dbReference type="ARBA" id="ARBA00023125"/>
    </source>
</evidence>
<feature type="region of interest" description="Disordered" evidence="12">
    <location>
        <begin position="363"/>
        <end position="383"/>
    </location>
</feature>
<dbReference type="SUPFAM" id="SSF46689">
    <property type="entry name" value="Homeodomain-like"/>
    <property type="match status" value="1"/>
</dbReference>
<dbReference type="PANTHER" id="PTHR31948:SF167">
    <property type="entry name" value="ZINC-FINGER HOMEODOMAIN PROTEIN 6"/>
    <property type="match status" value="1"/>
</dbReference>
<evidence type="ECO:0000256" key="7">
    <source>
        <dbReference type="ARBA" id="ARBA00023015"/>
    </source>
</evidence>
<dbReference type="InterPro" id="IPR006456">
    <property type="entry name" value="ZF_HD_homeobox_Cys/His_dimer"/>
</dbReference>
<dbReference type="Gene3D" id="1.10.10.60">
    <property type="entry name" value="Homeodomain-like"/>
    <property type="match status" value="1"/>
</dbReference>
<dbReference type="GO" id="GO:0005634">
    <property type="term" value="C:nucleus"/>
    <property type="evidence" value="ECO:0007669"/>
    <property type="project" value="UniProtKB-SubCell"/>
</dbReference>
<dbReference type="NCBIfam" id="TIGR01566">
    <property type="entry name" value="ZF_HD_prot_N"/>
    <property type="match status" value="1"/>
</dbReference>
<dbReference type="NCBIfam" id="TIGR01565">
    <property type="entry name" value="homeo_ZF_HD"/>
    <property type="match status" value="1"/>
</dbReference>
<dbReference type="PANTHER" id="PTHR31948">
    <property type="entry name" value="ZINC-FINGER HOMEODOMAIN PROTEIN 2"/>
    <property type="match status" value="1"/>
</dbReference>
<evidence type="ECO:0000256" key="2">
    <source>
        <dbReference type="ARBA" id="ARBA00004123"/>
    </source>
</evidence>
<dbReference type="SUPFAM" id="SSF48150">
    <property type="entry name" value="DNA-glycosylase"/>
    <property type="match status" value="1"/>
</dbReference>